<feature type="compositionally biased region" description="Acidic residues" evidence="1">
    <location>
        <begin position="264"/>
        <end position="273"/>
    </location>
</feature>
<feature type="region of interest" description="Disordered" evidence="1">
    <location>
        <begin position="255"/>
        <end position="284"/>
    </location>
</feature>
<name>A0A2D2W317_9CAUD</name>
<evidence type="ECO:0000313" key="3">
    <source>
        <dbReference type="Proteomes" id="UP000240674"/>
    </source>
</evidence>
<keyword evidence="3" id="KW-1185">Reference proteome</keyword>
<organism evidence="2 3">
    <name type="scientific">Escherichia phage PGT2</name>
    <dbReference type="NCBI Taxonomy" id="2047782"/>
    <lineage>
        <taxon>Viruses</taxon>
        <taxon>Duplodnaviria</taxon>
        <taxon>Heunggongvirae</taxon>
        <taxon>Uroviricota</taxon>
        <taxon>Caudoviricetes</taxon>
        <taxon>Autographivirales</taxon>
        <taxon>Autonotataviridae</taxon>
        <taxon>Ermolevavirus</taxon>
        <taxon>Ermolevavirus PGT2</taxon>
    </lineage>
</organism>
<protein>
    <submittedName>
        <fullName evidence="2">Uncharacterized protein</fullName>
    </submittedName>
</protein>
<dbReference type="Proteomes" id="UP000240674">
    <property type="component" value="Segment"/>
</dbReference>
<evidence type="ECO:0000256" key="1">
    <source>
        <dbReference type="SAM" id="MobiDB-lite"/>
    </source>
</evidence>
<sequence length="312" mass="34616">MAKQFSVLKKKELLVDQTKASTGGDYTPPAEGLARARLVAYVEVGKHEKVSKQYGTKVQSMVHLTFELSGPKWEPKKLDDGTLIPQRITLKENLSTNTKARFYKLFLKLRDGREDITHFAEMLGEACLIRIKHREYEVDAGGKKEKRVAVDVYSPDSGWSITPPYILKDIMDENDEPTGEQEKKHVTVSDPVSDLRLFIWDCADKEQWDSLYIEPGDGDRSKNVFQELIVNAKNFIGSPAEAAAHGSESLEAILKGGKGSTEPATDDDDDDGSEGVVEDKSSKKATSVVKKVVKKTVEAEKPADEDDLGDID</sequence>
<gene>
    <name evidence="2" type="ORF">PGT2_g00022</name>
</gene>
<dbReference type="EMBL" id="MG201401">
    <property type="protein sequence ID" value="ATS92440.1"/>
    <property type="molecule type" value="Genomic_DNA"/>
</dbReference>
<reference evidence="2 3" key="1">
    <citation type="submission" date="2017-10" db="EMBL/GenBank/DDBJ databases">
        <title>Complete genome sequence of Escherichia coli bacteriophage PGT2.</title>
        <authorList>
            <person name="Kulikov E.E."/>
            <person name="Golomidova A.K."/>
            <person name="Kudryavtseva A.V."/>
            <person name="Letarov A.V."/>
        </authorList>
    </citation>
    <scope>NUCLEOTIDE SEQUENCE [LARGE SCALE GENOMIC DNA]</scope>
</reference>
<proteinExistence type="predicted"/>
<evidence type="ECO:0000313" key="2">
    <source>
        <dbReference type="EMBL" id="ATS92440.1"/>
    </source>
</evidence>
<accession>A0A2D2W317</accession>